<organism evidence="2 3">
    <name type="scientific">Qipengyuania vulgaris</name>
    <dbReference type="NCBI Taxonomy" id="291985"/>
    <lineage>
        <taxon>Bacteria</taxon>
        <taxon>Pseudomonadati</taxon>
        <taxon>Pseudomonadota</taxon>
        <taxon>Alphaproteobacteria</taxon>
        <taxon>Sphingomonadales</taxon>
        <taxon>Erythrobacteraceae</taxon>
        <taxon>Qipengyuania</taxon>
    </lineage>
</organism>
<feature type="transmembrane region" description="Helical" evidence="1">
    <location>
        <begin position="61"/>
        <end position="81"/>
    </location>
</feature>
<feature type="transmembrane region" description="Helical" evidence="1">
    <location>
        <begin position="36"/>
        <end position="55"/>
    </location>
</feature>
<evidence type="ECO:0000313" key="3">
    <source>
        <dbReference type="Proteomes" id="UP000448199"/>
    </source>
</evidence>
<sequence length="141" mass="15222">MSKHLTRELVAEQATIVAAPKPLHEVDRTFQLPKGLYAATVGLYLGFLVVMAVGFSTPGLIIPMAIFTIIIVAGFGVPAVWTRLSPITESKQITFSRLQREGISTLTGRLSAKDASVQMLILPIIVFCWGVATVSIATLVR</sequence>
<dbReference type="AlphaFoldDB" id="A0A844XQL6"/>
<keyword evidence="1" id="KW-0472">Membrane</keyword>
<accession>A0A844XQL6</accession>
<gene>
    <name evidence="2" type="ORF">GRI69_05550</name>
</gene>
<dbReference type="OrthoDB" id="7391283at2"/>
<dbReference type="EMBL" id="WTYC01000002">
    <property type="protein sequence ID" value="MXO47714.1"/>
    <property type="molecule type" value="Genomic_DNA"/>
</dbReference>
<comment type="caution">
    <text evidence="2">The sequence shown here is derived from an EMBL/GenBank/DDBJ whole genome shotgun (WGS) entry which is preliminary data.</text>
</comment>
<feature type="transmembrane region" description="Helical" evidence="1">
    <location>
        <begin position="119"/>
        <end position="140"/>
    </location>
</feature>
<protein>
    <submittedName>
        <fullName evidence="2">Uncharacterized protein</fullName>
    </submittedName>
</protein>
<dbReference type="RefSeq" id="WP_160727268.1">
    <property type="nucleotide sequence ID" value="NZ_WTYC01000002.1"/>
</dbReference>
<keyword evidence="1" id="KW-0812">Transmembrane</keyword>
<proteinExistence type="predicted"/>
<keyword evidence="1" id="KW-1133">Transmembrane helix</keyword>
<name>A0A844XQL6_9SPHN</name>
<reference evidence="2 3" key="1">
    <citation type="submission" date="2019-12" db="EMBL/GenBank/DDBJ databases">
        <title>Genomic-based taxomic classification of the family Erythrobacteraceae.</title>
        <authorList>
            <person name="Xu L."/>
        </authorList>
    </citation>
    <scope>NUCLEOTIDE SEQUENCE [LARGE SCALE GENOMIC DNA]</scope>
    <source>
        <strain evidence="2 3">DSM 17792</strain>
    </source>
</reference>
<dbReference type="Proteomes" id="UP000448199">
    <property type="component" value="Unassembled WGS sequence"/>
</dbReference>
<keyword evidence="3" id="KW-1185">Reference proteome</keyword>
<evidence type="ECO:0000313" key="2">
    <source>
        <dbReference type="EMBL" id="MXO47714.1"/>
    </source>
</evidence>
<evidence type="ECO:0000256" key="1">
    <source>
        <dbReference type="SAM" id="Phobius"/>
    </source>
</evidence>